<accession>A0A1B7TCZ9</accession>
<feature type="coiled-coil region" evidence="1">
    <location>
        <begin position="717"/>
        <end position="824"/>
    </location>
</feature>
<proteinExistence type="predicted"/>
<feature type="coiled-coil region" evidence="1">
    <location>
        <begin position="298"/>
        <end position="554"/>
    </location>
</feature>
<dbReference type="Proteomes" id="UP000092321">
    <property type="component" value="Unassembled WGS sequence"/>
</dbReference>
<dbReference type="Pfam" id="PF12325">
    <property type="entry name" value="TMF_TATA_bd"/>
    <property type="match status" value="1"/>
</dbReference>
<feature type="compositionally biased region" description="Low complexity" evidence="2">
    <location>
        <begin position="72"/>
        <end position="85"/>
    </location>
</feature>
<reference evidence="5" key="1">
    <citation type="journal article" date="2016" name="Proc. Natl. Acad. Sci. U.S.A.">
        <title>Comparative genomics of biotechnologically important yeasts.</title>
        <authorList>
            <person name="Riley R."/>
            <person name="Haridas S."/>
            <person name="Wolfe K.H."/>
            <person name="Lopes M.R."/>
            <person name="Hittinger C.T."/>
            <person name="Goeker M."/>
            <person name="Salamov A.A."/>
            <person name="Wisecaver J.H."/>
            <person name="Long T.M."/>
            <person name="Calvey C.H."/>
            <person name="Aerts A.L."/>
            <person name="Barry K.W."/>
            <person name="Choi C."/>
            <person name="Clum A."/>
            <person name="Coughlan A.Y."/>
            <person name="Deshpande S."/>
            <person name="Douglass A.P."/>
            <person name="Hanson S.J."/>
            <person name="Klenk H.-P."/>
            <person name="LaButti K.M."/>
            <person name="Lapidus A."/>
            <person name="Lindquist E.A."/>
            <person name="Lipzen A.M."/>
            <person name="Meier-Kolthoff J.P."/>
            <person name="Ohm R.A."/>
            <person name="Otillar R.P."/>
            <person name="Pangilinan J.L."/>
            <person name="Peng Y."/>
            <person name="Rokas A."/>
            <person name="Rosa C.A."/>
            <person name="Scheuner C."/>
            <person name="Sibirny A.A."/>
            <person name="Slot J.C."/>
            <person name="Stielow J.B."/>
            <person name="Sun H."/>
            <person name="Kurtzman C.P."/>
            <person name="Blackwell M."/>
            <person name="Grigoriev I.V."/>
            <person name="Jeffries T.W."/>
        </authorList>
    </citation>
    <scope>NUCLEOTIDE SEQUENCE [LARGE SCALE GENOMIC DNA]</scope>
    <source>
        <strain evidence="5">NRRL Y-1626</strain>
    </source>
</reference>
<dbReference type="EMBL" id="LXPE01000016">
    <property type="protein sequence ID" value="OBA26593.1"/>
    <property type="molecule type" value="Genomic_DNA"/>
</dbReference>
<feature type="compositionally biased region" description="Basic and acidic residues" evidence="2">
    <location>
        <begin position="160"/>
        <end position="170"/>
    </location>
</feature>
<evidence type="ECO:0000313" key="4">
    <source>
        <dbReference type="EMBL" id="OBA26593.1"/>
    </source>
</evidence>
<feature type="domain" description="TATA element modulatory factor 1 TATA binding" evidence="3">
    <location>
        <begin position="707"/>
        <end position="818"/>
    </location>
</feature>
<evidence type="ECO:0000256" key="1">
    <source>
        <dbReference type="SAM" id="Coils"/>
    </source>
</evidence>
<comment type="caution">
    <text evidence="4">The sequence shown here is derived from an EMBL/GenBank/DDBJ whole genome shotgun (WGS) entry which is preliminary data.</text>
</comment>
<evidence type="ECO:0000256" key="2">
    <source>
        <dbReference type="SAM" id="MobiDB-lite"/>
    </source>
</evidence>
<dbReference type="AlphaFoldDB" id="A0A1B7TCZ9"/>
<dbReference type="OrthoDB" id="74178at2759"/>
<feature type="compositionally biased region" description="Polar residues" evidence="2">
    <location>
        <begin position="30"/>
        <end position="39"/>
    </location>
</feature>
<organism evidence="4 5">
    <name type="scientific">Hanseniaspora valbyensis NRRL Y-1626</name>
    <dbReference type="NCBI Taxonomy" id="766949"/>
    <lineage>
        <taxon>Eukaryota</taxon>
        <taxon>Fungi</taxon>
        <taxon>Dikarya</taxon>
        <taxon>Ascomycota</taxon>
        <taxon>Saccharomycotina</taxon>
        <taxon>Saccharomycetes</taxon>
        <taxon>Saccharomycodales</taxon>
        <taxon>Saccharomycodaceae</taxon>
        <taxon>Hanseniaspora</taxon>
    </lineage>
</organism>
<feature type="compositionally biased region" description="Basic and acidic residues" evidence="2">
    <location>
        <begin position="86"/>
        <end position="128"/>
    </location>
</feature>
<feature type="compositionally biased region" description="Basic and acidic residues" evidence="2">
    <location>
        <begin position="56"/>
        <end position="67"/>
    </location>
</feature>
<dbReference type="InterPro" id="IPR022091">
    <property type="entry name" value="TMF_TATA-bd"/>
</dbReference>
<gene>
    <name evidence="4" type="ORF">HANVADRAFT_78059</name>
</gene>
<keyword evidence="5" id="KW-1185">Reference proteome</keyword>
<evidence type="ECO:0000259" key="3">
    <source>
        <dbReference type="Pfam" id="PF12325"/>
    </source>
</evidence>
<feature type="region of interest" description="Disordered" evidence="2">
    <location>
        <begin position="15"/>
        <end position="182"/>
    </location>
</feature>
<evidence type="ECO:0000313" key="5">
    <source>
        <dbReference type="Proteomes" id="UP000092321"/>
    </source>
</evidence>
<keyword evidence="1" id="KW-0175">Coiled coil</keyword>
<protein>
    <recommendedName>
        <fullName evidence="3">TATA element modulatory factor 1 TATA binding domain-containing protein</fullName>
    </recommendedName>
</protein>
<sequence>MSNNKLSLEERLKLAASTGGKKKTKAKKNLVSSANSSRDVTPIEHPQIVSEPFIEINKDSEPQKEQSENIEEQNNIVSTEEINAEISKEEKEEEIKEKEELTVVIPVEEKDQEVNEKEKPEIDNQEVKEELEEKETTITQNETNEEKTIQPETNNDENEVSTKENEKEDPNNTVDSITSDLRETNEEVKIEKIDAPEPVTETQPQIETSNKTNDIQLETLETHPIKEQNNIKPVSFSLSESFITKFNLSPTYYKNITDSAVLKTLEHTIIENFEELSIKNQQEIGKITKKDVKLNTQLTTLQKDKVKTDLKVEKLNKEIELKNKKLDTTLLELNNLKPKFDEINKQCADLSNREQELSKENQFLLSKNSELETKLSDLESNLDNYQLDNDSYAAREEEFINEIKKLKSSHERDISLLENKLEHQKIKLENYHLIHSNNKESTNNDNNELEQKLEDLNVKLREQDDLWFKKYESLTNDYNYINDINKDLTSKVHKLTKKLEELKSLQVKIETDSETLIKNNNHLTNDNNQLKDELDNCKNQITHFKKDLKLLNETNKIQAKQLQEFFKEDKFSKVSPKKRRSISTVKTPDASSIYETNEHINKNGNEDEVKALALQLQDEWNINSNDNLLPSIQISTNSLDNISEAGSFDGDNSFTSTREQSNNTININKFSFKQRQNSNINQQTLDIDDEDPLLVRKLSAIQPSPTTGNGNSNIHVISRLSSKVRKLETEITSFKQTKEKLMKEKLEQQRKLVEISKELESIQSLKLVNDDLIREKSKLSEKFEQLEHSNLLKDRKILELTEDMKDMKQMMHQQIQQMVEMQEKMA</sequence>
<name>A0A1B7TCZ9_9ASCO</name>